<dbReference type="SUPFAM" id="SSF90123">
    <property type="entry name" value="ABC transporter transmembrane region"/>
    <property type="match status" value="1"/>
</dbReference>
<keyword evidence="7" id="KW-0067">ATP-binding</keyword>
<dbReference type="SUPFAM" id="SSF52540">
    <property type="entry name" value="P-loop containing nucleoside triphosphate hydrolases"/>
    <property type="match status" value="1"/>
</dbReference>
<evidence type="ECO:0000259" key="13">
    <source>
        <dbReference type="PROSITE" id="PS50990"/>
    </source>
</evidence>
<evidence type="ECO:0000256" key="2">
    <source>
        <dbReference type="ARBA" id="ARBA00022448"/>
    </source>
</evidence>
<feature type="transmembrane region" description="Helical" evidence="10">
    <location>
        <begin position="260"/>
        <end position="285"/>
    </location>
</feature>
<proteinExistence type="predicted"/>
<dbReference type="NCBIfam" id="TIGR01846">
    <property type="entry name" value="type_I_sec_HlyB"/>
    <property type="match status" value="1"/>
</dbReference>
<dbReference type="InterPro" id="IPR039421">
    <property type="entry name" value="Type_1_exporter"/>
</dbReference>
<evidence type="ECO:0000256" key="4">
    <source>
        <dbReference type="ARBA" id="ARBA00022692"/>
    </source>
</evidence>
<keyword evidence="2" id="KW-0813">Transport</keyword>
<evidence type="ECO:0000259" key="12">
    <source>
        <dbReference type="PROSITE" id="PS50929"/>
    </source>
</evidence>
<feature type="transmembrane region" description="Helical" evidence="10">
    <location>
        <begin position="291"/>
        <end position="311"/>
    </location>
</feature>
<dbReference type="InterPro" id="IPR003593">
    <property type="entry name" value="AAA+_ATPase"/>
</dbReference>
<comment type="caution">
    <text evidence="14">The sequence shown here is derived from an EMBL/GenBank/DDBJ whole genome shotgun (WGS) entry which is preliminary data.</text>
</comment>
<evidence type="ECO:0000259" key="11">
    <source>
        <dbReference type="PROSITE" id="PS50893"/>
    </source>
</evidence>
<evidence type="ECO:0000256" key="7">
    <source>
        <dbReference type="ARBA" id="ARBA00022840"/>
    </source>
</evidence>
<feature type="domain" description="ABC transmembrane type-1" evidence="12">
    <location>
        <begin position="153"/>
        <end position="432"/>
    </location>
</feature>
<dbReference type="PROSITE" id="PS50990">
    <property type="entry name" value="PEPTIDASE_C39"/>
    <property type="match status" value="1"/>
</dbReference>
<evidence type="ECO:0000256" key="6">
    <source>
        <dbReference type="ARBA" id="ARBA00022801"/>
    </source>
</evidence>
<evidence type="ECO:0000313" key="14">
    <source>
        <dbReference type="EMBL" id="HEW46200.1"/>
    </source>
</evidence>
<dbReference type="CDD" id="cd18588">
    <property type="entry name" value="ABC_6TM_CyaB_HlyB_like"/>
    <property type="match status" value="1"/>
</dbReference>
<keyword evidence="4 10" id="KW-0812">Transmembrane</keyword>
<evidence type="ECO:0000256" key="3">
    <source>
        <dbReference type="ARBA" id="ARBA00022475"/>
    </source>
</evidence>
<evidence type="ECO:0000256" key="8">
    <source>
        <dbReference type="ARBA" id="ARBA00022989"/>
    </source>
</evidence>
<sequence length="704" mass="79991">MRGNISVMTGLVSIELVCKYYSIDIDVESLKRKYFIAEELSAEEILRILKDIGFKTGHKNFRTLQELKKYPFPGIVILKDNSFAVVLGLKDEKVLYFDCADKKVYEVSAEKFNNLWKNEAIVLYPKFKTTILHLNFKWLFSEFFKYKSIFSQVILSSVFIQIFALITPLFIQIIVDKVLPHFAMSTLHVVTIAFLIIIVFDGIFNYMRNYLLYHTANRIDAGLGAKVYRHLLSLPFRYFETRKVGNIIARIRELENLRQFMTNISLTVLLDTAFSVIFILIMLIYSVTLTLIVLIFIGILALVSFLSTPIVRQHLDEKFQKGAQMQAFLVESITGIHTVKSVAVEGGMIKNWENHLGEYIFSSFKLSNLANKVFTLSQTLQKLMILAVIYFGVTQVFENKMTIGQLIAFQMFAFQLTVPILRLVHMWQDFQQARLSLERLGDIINTPSEVEGASLKLANLKGEIVFKDVSFRYYSDGPYVLKNVGFKIYPGQLIGIVGRSGSGKSTTAKLIQRLYLPTEGSIYIDGVDIKQLSPSFLRSRIGVVPQESFLFSGTVRENIAIAKPGASMEEIVKAAILAGAHEFIQEMPLGYDTLIEEGGRSLSGGQRQRIAIARALILNPGILIFDEATSALDYESERIILDSIRRLKGTRTIIFISHRLSFMRECDMVIVLDKGDIVEMGTHETLMKRGGLYAHLYKQQECLQ</sequence>
<dbReference type="EMBL" id="DSFP01000051">
    <property type="protein sequence ID" value="HEW46200.1"/>
    <property type="molecule type" value="Genomic_DNA"/>
</dbReference>
<dbReference type="GO" id="GO:0030256">
    <property type="term" value="C:type I protein secretion system complex"/>
    <property type="evidence" value="ECO:0007669"/>
    <property type="project" value="InterPro"/>
</dbReference>
<dbReference type="GO" id="GO:0005524">
    <property type="term" value="F:ATP binding"/>
    <property type="evidence" value="ECO:0007669"/>
    <property type="project" value="UniProtKB-KW"/>
</dbReference>
<dbReference type="GO" id="GO:0006508">
    <property type="term" value="P:proteolysis"/>
    <property type="evidence" value="ECO:0007669"/>
    <property type="project" value="InterPro"/>
</dbReference>
<comment type="subcellular location">
    <subcellularLocation>
        <location evidence="1">Cell membrane</location>
        <topology evidence="1">Multi-pass membrane protein</topology>
    </subcellularLocation>
</comment>
<dbReference type="SMART" id="SM00382">
    <property type="entry name" value="AAA"/>
    <property type="match status" value="1"/>
</dbReference>
<feature type="domain" description="Peptidase C39" evidence="13">
    <location>
        <begin position="2"/>
        <end position="123"/>
    </location>
</feature>
<dbReference type="GO" id="GO:0015421">
    <property type="term" value="F:ABC-type oligopeptide transporter activity"/>
    <property type="evidence" value="ECO:0007669"/>
    <property type="project" value="TreeGrafter"/>
</dbReference>
<dbReference type="InterPro" id="IPR036640">
    <property type="entry name" value="ABC1_TM_sf"/>
</dbReference>
<dbReference type="GO" id="GO:0030253">
    <property type="term" value="P:protein secretion by the type I secretion system"/>
    <property type="evidence" value="ECO:0007669"/>
    <property type="project" value="InterPro"/>
</dbReference>
<keyword evidence="5" id="KW-0547">Nucleotide-binding</keyword>
<dbReference type="Gene3D" id="3.40.50.300">
    <property type="entry name" value="P-loop containing nucleotide triphosphate hydrolases"/>
    <property type="match status" value="1"/>
</dbReference>
<dbReference type="InterPro" id="IPR011527">
    <property type="entry name" value="ABC1_TM_dom"/>
</dbReference>
<feature type="transmembrane region" description="Helical" evidence="10">
    <location>
        <begin position="403"/>
        <end position="424"/>
    </location>
</feature>
<accession>A0A7C2V3Q3</accession>
<dbReference type="FunFam" id="3.40.50.300:FF:000221">
    <property type="entry name" value="Multidrug ABC transporter ATP-binding protein"/>
    <property type="match status" value="1"/>
</dbReference>
<dbReference type="InterPro" id="IPR017871">
    <property type="entry name" value="ABC_transporter-like_CS"/>
</dbReference>
<dbReference type="InterPro" id="IPR010132">
    <property type="entry name" value="ATPase_T1SS_HlyB"/>
</dbReference>
<reference evidence="14" key="1">
    <citation type="journal article" date="2020" name="mSystems">
        <title>Genome- and Community-Level Interaction Insights into Carbon Utilization and Element Cycling Functions of Hydrothermarchaeota in Hydrothermal Sediment.</title>
        <authorList>
            <person name="Zhou Z."/>
            <person name="Liu Y."/>
            <person name="Xu W."/>
            <person name="Pan J."/>
            <person name="Luo Z.H."/>
            <person name="Li M."/>
        </authorList>
    </citation>
    <scope>NUCLEOTIDE SEQUENCE [LARGE SCALE GENOMIC DNA]</scope>
    <source>
        <strain evidence="14">SpSt-132</strain>
    </source>
</reference>
<evidence type="ECO:0000256" key="5">
    <source>
        <dbReference type="ARBA" id="ARBA00022741"/>
    </source>
</evidence>
<dbReference type="PANTHER" id="PTHR43394">
    <property type="entry name" value="ATP-DEPENDENT PERMEASE MDL1, MITOCHONDRIAL"/>
    <property type="match status" value="1"/>
</dbReference>
<dbReference type="Pfam" id="PF00664">
    <property type="entry name" value="ABC_membrane"/>
    <property type="match status" value="1"/>
</dbReference>
<organism evidence="14">
    <name type="scientific">Hydrogenobacter sp</name>
    <dbReference type="NCBI Taxonomy" id="2152829"/>
    <lineage>
        <taxon>Bacteria</taxon>
        <taxon>Pseudomonadati</taxon>
        <taxon>Aquificota</taxon>
        <taxon>Aquificia</taxon>
        <taxon>Aquificales</taxon>
        <taxon>Aquificaceae</taxon>
        <taxon>Hydrogenobacter</taxon>
    </lineage>
</organism>
<gene>
    <name evidence="14" type="ORF">ENO47_05990</name>
</gene>
<feature type="domain" description="ABC transporter" evidence="11">
    <location>
        <begin position="464"/>
        <end position="699"/>
    </location>
</feature>
<dbReference type="GO" id="GO:0008233">
    <property type="term" value="F:peptidase activity"/>
    <property type="evidence" value="ECO:0007669"/>
    <property type="project" value="InterPro"/>
</dbReference>
<dbReference type="Gene3D" id="1.20.1560.10">
    <property type="entry name" value="ABC transporter type 1, transmembrane domain"/>
    <property type="match status" value="1"/>
</dbReference>
<keyword evidence="8 10" id="KW-1133">Transmembrane helix</keyword>
<dbReference type="Pfam" id="PF00005">
    <property type="entry name" value="ABC_tran"/>
    <property type="match status" value="1"/>
</dbReference>
<feature type="transmembrane region" description="Helical" evidence="10">
    <location>
        <begin position="153"/>
        <end position="175"/>
    </location>
</feature>
<dbReference type="Gene3D" id="3.90.70.10">
    <property type="entry name" value="Cysteine proteinases"/>
    <property type="match status" value="1"/>
</dbReference>
<dbReference type="PANTHER" id="PTHR43394:SF1">
    <property type="entry name" value="ATP-BINDING CASSETTE SUB-FAMILY B MEMBER 10, MITOCHONDRIAL"/>
    <property type="match status" value="1"/>
</dbReference>
<dbReference type="PROSITE" id="PS50929">
    <property type="entry name" value="ABC_TM1F"/>
    <property type="match status" value="1"/>
</dbReference>
<dbReference type="AlphaFoldDB" id="A0A7C2V3Q3"/>
<dbReference type="InterPro" id="IPR003439">
    <property type="entry name" value="ABC_transporter-like_ATP-bd"/>
</dbReference>
<feature type="transmembrane region" description="Helical" evidence="10">
    <location>
        <begin position="181"/>
        <end position="204"/>
    </location>
</feature>
<dbReference type="GO" id="GO:0016887">
    <property type="term" value="F:ATP hydrolysis activity"/>
    <property type="evidence" value="ECO:0007669"/>
    <property type="project" value="InterPro"/>
</dbReference>
<dbReference type="InterPro" id="IPR027417">
    <property type="entry name" value="P-loop_NTPase"/>
</dbReference>
<evidence type="ECO:0000256" key="9">
    <source>
        <dbReference type="ARBA" id="ARBA00023136"/>
    </source>
</evidence>
<dbReference type="InterPro" id="IPR005074">
    <property type="entry name" value="Peptidase_C39"/>
</dbReference>
<dbReference type="Pfam" id="PF03412">
    <property type="entry name" value="Peptidase_C39"/>
    <property type="match status" value="1"/>
</dbReference>
<evidence type="ECO:0000256" key="1">
    <source>
        <dbReference type="ARBA" id="ARBA00004651"/>
    </source>
</evidence>
<dbReference type="PROSITE" id="PS00211">
    <property type="entry name" value="ABC_TRANSPORTER_1"/>
    <property type="match status" value="1"/>
</dbReference>
<dbReference type="GO" id="GO:0005886">
    <property type="term" value="C:plasma membrane"/>
    <property type="evidence" value="ECO:0007669"/>
    <property type="project" value="UniProtKB-SubCell"/>
</dbReference>
<evidence type="ECO:0000256" key="10">
    <source>
        <dbReference type="SAM" id="Phobius"/>
    </source>
</evidence>
<protein>
    <submittedName>
        <fullName evidence="14">Type I secretion system permease/ATPase</fullName>
    </submittedName>
</protein>
<keyword evidence="3" id="KW-1003">Cell membrane</keyword>
<dbReference type="PROSITE" id="PS50893">
    <property type="entry name" value="ABC_TRANSPORTER_2"/>
    <property type="match status" value="1"/>
</dbReference>
<name>A0A7C2V3Q3_9AQUI</name>
<feature type="transmembrane region" description="Helical" evidence="10">
    <location>
        <begin position="379"/>
        <end position="397"/>
    </location>
</feature>
<keyword evidence="6" id="KW-0378">Hydrolase</keyword>
<keyword evidence="9 10" id="KW-0472">Membrane</keyword>